<dbReference type="RefSeq" id="XP_009178216.1">
    <property type="nucleotide sequence ID" value="XM_009179952.1"/>
</dbReference>
<feature type="non-terminal residue" evidence="2">
    <location>
        <position position="1"/>
    </location>
</feature>
<feature type="region of interest" description="Disordered" evidence="1">
    <location>
        <begin position="1"/>
        <end position="56"/>
    </location>
</feature>
<dbReference type="EMBL" id="KL615545">
    <property type="protein sequence ID" value="KER18037.1"/>
    <property type="molecule type" value="Genomic_DNA"/>
</dbReference>
<dbReference type="Proteomes" id="UP000054324">
    <property type="component" value="Unassembled WGS sequence"/>
</dbReference>
<proteinExistence type="predicted"/>
<keyword evidence="3" id="KW-1185">Reference proteome</keyword>
<feature type="compositionally biased region" description="Polar residues" evidence="1">
    <location>
        <begin position="13"/>
        <end position="29"/>
    </location>
</feature>
<dbReference type="AlphaFoldDB" id="A0A074YXY0"/>
<dbReference type="KEGG" id="ovi:T265_12390"/>
<reference evidence="2 3" key="1">
    <citation type="submission" date="2013-11" db="EMBL/GenBank/DDBJ databases">
        <title>Opisthorchis viverrini - life in the bile duct.</title>
        <authorList>
            <person name="Young N.D."/>
            <person name="Nagarajan N."/>
            <person name="Lin S.J."/>
            <person name="Korhonen P.K."/>
            <person name="Jex A.R."/>
            <person name="Hall R.S."/>
            <person name="Safavi-Hemami H."/>
            <person name="Kaewkong W."/>
            <person name="Bertrand D."/>
            <person name="Gao S."/>
            <person name="Seet Q."/>
            <person name="Wongkham S."/>
            <person name="Teh B.T."/>
            <person name="Wongkham C."/>
            <person name="Intapan P.M."/>
            <person name="Maleewong W."/>
            <person name="Yang X."/>
            <person name="Hu M."/>
            <person name="Wang Z."/>
            <person name="Hofmann A."/>
            <person name="Sternberg P.W."/>
            <person name="Tan P."/>
            <person name="Wang J."/>
            <person name="Gasser R.B."/>
        </authorList>
    </citation>
    <scope>NUCLEOTIDE SEQUENCE [LARGE SCALE GENOMIC DNA]</scope>
</reference>
<feature type="non-terminal residue" evidence="2">
    <location>
        <position position="56"/>
    </location>
</feature>
<evidence type="ECO:0000313" key="2">
    <source>
        <dbReference type="EMBL" id="KER18037.1"/>
    </source>
</evidence>
<evidence type="ECO:0000256" key="1">
    <source>
        <dbReference type="SAM" id="MobiDB-lite"/>
    </source>
</evidence>
<dbReference type="STRING" id="6198.A0A074YXY0"/>
<organism evidence="2 3">
    <name type="scientific">Opisthorchis viverrini</name>
    <name type="common">Southeast Asian liver fluke</name>
    <dbReference type="NCBI Taxonomy" id="6198"/>
    <lineage>
        <taxon>Eukaryota</taxon>
        <taxon>Metazoa</taxon>
        <taxon>Spiralia</taxon>
        <taxon>Lophotrochozoa</taxon>
        <taxon>Platyhelminthes</taxon>
        <taxon>Trematoda</taxon>
        <taxon>Digenea</taxon>
        <taxon>Opisthorchiida</taxon>
        <taxon>Opisthorchiata</taxon>
        <taxon>Opisthorchiidae</taxon>
        <taxon>Opisthorchis</taxon>
    </lineage>
</organism>
<name>A0A074YXY0_OPIVI</name>
<sequence>VCEQARHRRPSQVVLSASSRAHIRSSTSKPNPPPTETDVPNSSESDLGRFVEDEEV</sequence>
<feature type="compositionally biased region" description="Basic and acidic residues" evidence="1">
    <location>
        <begin position="46"/>
        <end position="56"/>
    </location>
</feature>
<dbReference type="GeneID" id="20326558"/>
<evidence type="ECO:0000313" key="3">
    <source>
        <dbReference type="Proteomes" id="UP000054324"/>
    </source>
</evidence>
<accession>A0A074YXY0</accession>
<dbReference type="CTD" id="20326558"/>
<protein>
    <submittedName>
        <fullName evidence="2">Uncharacterized protein</fullName>
    </submittedName>
</protein>
<gene>
    <name evidence="2" type="ORF">T265_12390</name>
</gene>
<feature type="compositionally biased region" description="Basic residues" evidence="1">
    <location>
        <begin position="1"/>
        <end position="10"/>
    </location>
</feature>